<dbReference type="RefSeq" id="WP_307156039.1">
    <property type="nucleotide sequence ID" value="NZ_JAUSWH010000001.1"/>
</dbReference>
<accession>A0ABU0I6G5</accession>
<reference evidence="2 3" key="1">
    <citation type="submission" date="2023-07" db="EMBL/GenBank/DDBJ databases">
        <title>Genomic Encyclopedia of Type Strains, Phase IV (KMG-IV): sequencing the most valuable type-strain genomes for metagenomic binning, comparative biology and taxonomic classification.</title>
        <authorList>
            <person name="Goeker M."/>
        </authorList>
    </citation>
    <scope>NUCLEOTIDE SEQUENCE [LARGE SCALE GENOMIC DNA]</scope>
    <source>
        <strain evidence="2 3">DSM 100301</strain>
    </source>
</reference>
<feature type="signal peptide" evidence="1">
    <location>
        <begin position="1"/>
        <end position="22"/>
    </location>
</feature>
<organism evidence="2 3">
    <name type="scientific">Rhizobium paknamense</name>
    <dbReference type="NCBI Taxonomy" id="1206817"/>
    <lineage>
        <taxon>Bacteria</taxon>
        <taxon>Pseudomonadati</taxon>
        <taxon>Pseudomonadota</taxon>
        <taxon>Alphaproteobacteria</taxon>
        <taxon>Hyphomicrobiales</taxon>
        <taxon>Rhizobiaceae</taxon>
        <taxon>Rhizobium/Agrobacterium group</taxon>
        <taxon>Rhizobium</taxon>
    </lineage>
</organism>
<dbReference type="PROSITE" id="PS51257">
    <property type="entry name" value="PROKAR_LIPOPROTEIN"/>
    <property type="match status" value="1"/>
</dbReference>
<comment type="caution">
    <text evidence="2">The sequence shown here is derived from an EMBL/GenBank/DDBJ whole genome shotgun (WGS) entry which is preliminary data.</text>
</comment>
<protein>
    <submittedName>
        <fullName evidence="2">Entericidin B</fullName>
    </submittedName>
</protein>
<sequence length="52" mass="5244">MNSKKLAAAAAVLMAVATLSSCGNTIRGMGKDAANTVNATEDAGHRVKRAAQ</sequence>
<evidence type="ECO:0000256" key="1">
    <source>
        <dbReference type="SAM" id="SignalP"/>
    </source>
</evidence>
<feature type="chain" id="PRO_5047414390" evidence="1">
    <location>
        <begin position="23"/>
        <end position="52"/>
    </location>
</feature>
<dbReference type="EMBL" id="JAUSWH010000001">
    <property type="protein sequence ID" value="MDQ0453806.1"/>
    <property type="molecule type" value="Genomic_DNA"/>
</dbReference>
<keyword evidence="1" id="KW-0732">Signal</keyword>
<keyword evidence="3" id="KW-1185">Reference proteome</keyword>
<evidence type="ECO:0000313" key="3">
    <source>
        <dbReference type="Proteomes" id="UP001235269"/>
    </source>
</evidence>
<proteinExistence type="predicted"/>
<dbReference type="Proteomes" id="UP001235269">
    <property type="component" value="Unassembled WGS sequence"/>
</dbReference>
<evidence type="ECO:0000313" key="2">
    <source>
        <dbReference type="EMBL" id="MDQ0453806.1"/>
    </source>
</evidence>
<name>A0ABU0I6G5_9HYPH</name>
<gene>
    <name evidence="2" type="ORF">QO005_000121</name>
</gene>